<name>A0ABC8YKY9_9POAL</name>
<sequence>MMRRRFLNLVTEFIGDTGVYSLRRINLSCHLFYPSPLAAEAATARTEAAIQANAEMQSGYKHGLRHLQTIATTLGPLPPAEINLKPCCSNHARDHFDVVTLLGDESRILCSDTAGRTSLYDADSHSVMTVPNLRAPKARGSIPISIAADGSAAGAGQRERLYVMGRWLHPDLRDYCFEELRHEGGQDLFSALDLFRGWRTLPPPPADELPDDIDSYTVVGGSTIYVSSTTPGIGTYAFDTESWNWWHADNWSLPFSGKAEYVPELKLWFGLCASRPFHLCAFDLSAVDFERPPAVVHTWVDLDMPKSWSPFQLDLINLGSGRFCVVKMFRCTRPPFEMEMGFSDEEDSNDDEALDCRDVIHWKFAILTGIEIVGCDGEAAPGKLRMLKHMSKYHIFEDDSIKWVL</sequence>
<dbReference type="InterPro" id="IPR012871">
    <property type="entry name" value="DUF1668_ORYSA"/>
</dbReference>
<dbReference type="Proteomes" id="UP001497457">
    <property type="component" value="Chromosome 16b"/>
</dbReference>
<evidence type="ECO:0008006" key="3">
    <source>
        <dbReference type="Google" id="ProtNLM"/>
    </source>
</evidence>
<proteinExistence type="predicted"/>
<organism evidence="1 2">
    <name type="scientific">Urochloa decumbens</name>
    <dbReference type="NCBI Taxonomy" id="240449"/>
    <lineage>
        <taxon>Eukaryota</taxon>
        <taxon>Viridiplantae</taxon>
        <taxon>Streptophyta</taxon>
        <taxon>Embryophyta</taxon>
        <taxon>Tracheophyta</taxon>
        <taxon>Spermatophyta</taxon>
        <taxon>Magnoliopsida</taxon>
        <taxon>Liliopsida</taxon>
        <taxon>Poales</taxon>
        <taxon>Poaceae</taxon>
        <taxon>PACMAD clade</taxon>
        <taxon>Panicoideae</taxon>
        <taxon>Panicodae</taxon>
        <taxon>Paniceae</taxon>
        <taxon>Melinidinae</taxon>
        <taxon>Urochloa</taxon>
    </lineage>
</organism>
<accession>A0ABC8YKY9</accession>
<dbReference type="PANTHER" id="PTHR33085:SF125">
    <property type="entry name" value="EXPRESSED PROTEIN"/>
    <property type="match status" value="1"/>
</dbReference>
<evidence type="ECO:0000313" key="1">
    <source>
        <dbReference type="EMBL" id="CAL4944495.1"/>
    </source>
</evidence>
<dbReference type="PANTHER" id="PTHR33085">
    <property type="entry name" value="OS12G0113100 PROTEIN-RELATED"/>
    <property type="match status" value="1"/>
</dbReference>
<reference evidence="2" key="1">
    <citation type="submission" date="2024-06" db="EMBL/GenBank/DDBJ databases">
        <authorList>
            <person name="Ryan C."/>
        </authorList>
    </citation>
    <scope>NUCLEOTIDE SEQUENCE [LARGE SCALE GENOMIC DNA]</scope>
</reference>
<protein>
    <recommendedName>
        <fullName evidence="3">F-box protein</fullName>
    </recommendedName>
</protein>
<dbReference type="Pfam" id="PF07893">
    <property type="entry name" value="DUF1668"/>
    <property type="match status" value="1"/>
</dbReference>
<reference evidence="1 2" key="2">
    <citation type="submission" date="2024-10" db="EMBL/GenBank/DDBJ databases">
        <authorList>
            <person name="Ryan C."/>
        </authorList>
    </citation>
    <scope>NUCLEOTIDE SEQUENCE [LARGE SCALE GENOMIC DNA]</scope>
</reference>
<keyword evidence="2" id="KW-1185">Reference proteome</keyword>
<evidence type="ECO:0000313" key="2">
    <source>
        <dbReference type="Proteomes" id="UP001497457"/>
    </source>
</evidence>
<dbReference type="AlphaFoldDB" id="A0ABC8YKY9"/>
<dbReference type="EMBL" id="OZ075126">
    <property type="protein sequence ID" value="CAL4944495.1"/>
    <property type="molecule type" value="Genomic_DNA"/>
</dbReference>
<gene>
    <name evidence="1" type="ORF">URODEC1_LOCUS34845</name>
</gene>